<dbReference type="Gene3D" id="3.30.430.20">
    <property type="entry name" value="Gnk2 domain, C-X8-C-X2-C motif"/>
    <property type="match status" value="2"/>
</dbReference>
<evidence type="ECO:0000313" key="6">
    <source>
        <dbReference type="EMBL" id="KAJ8761628.1"/>
    </source>
</evidence>
<sequence>MPMATISSSKLLVLLLARIVLTISEPTKPLDHLCLEKGNFTSNSNYESNLHQLLSSLPSNASVNHGFYGSSFGQNEDKVNAIALCRGDTKPDACRSCILQSSQMLKQVCPNQKEAIIWYDDCMLRYSNRSILGTMEFGPYFWMYNKNNVSKVNQFEQELEGLLDNLTTRAASGDSLLKFSTANVTTVGTQTIYALVQCTPDLSKELCTDCLGQAVKLIPKCCVGRQGGRVVSPSCHFRYEKDIFYDPEYKLESPAPSPSSSQPKPRDPIAQPPNSSANTKGMIQTHKTLYFEVFSGLRL</sequence>
<dbReference type="AlphaFoldDB" id="A0AAV8T5X2"/>
<feature type="signal peptide" evidence="4">
    <location>
        <begin position="1"/>
        <end position="24"/>
    </location>
</feature>
<comment type="caution">
    <text evidence="6">The sequence shown here is derived from an EMBL/GenBank/DDBJ whole genome shotgun (WGS) entry which is preliminary data.</text>
</comment>
<reference evidence="6 7" key="1">
    <citation type="submission" date="2021-09" db="EMBL/GenBank/DDBJ databases">
        <title>Genomic insights and catalytic innovation underlie evolution of tropane alkaloids biosynthesis.</title>
        <authorList>
            <person name="Wang Y.-J."/>
            <person name="Tian T."/>
            <person name="Huang J.-P."/>
            <person name="Huang S.-X."/>
        </authorList>
    </citation>
    <scope>NUCLEOTIDE SEQUENCE [LARGE SCALE GENOMIC DNA]</scope>
    <source>
        <strain evidence="6">KIB-2018</strain>
        <tissue evidence="6">Leaf</tissue>
    </source>
</reference>
<protein>
    <recommendedName>
        <fullName evidence="5">Gnk2-homologous domain-containing protein</fullName>
    </recommendedName>
</protein>
<dbReference type="PANTHER" id="PTHR32099:SF51">
    <property type="entry name" value="CYSTEINE-RICH RECEPTOR-LIKE PROTEIN KINASE 25 ISOFORM X1"/>
    <property type="match status" value="1"/>
</dbReference>
<gene>
    <name evidence="6" type="ORF">K2173_004404</name>
</gene>
<keyword evidence="2" id="KW-0677">Repeat</keyword>
<organism evidence="6 7">
    <name type="scientific">Erythroxylum novogranatense</name>
    <dbReference type="NCBI Taxonomy" id="1862640"/>
    <lineage>
        <taxon>Eukaryota</taxon>
        <taxon>Viridiplantae</taxon>
        <taxon>Streptophyta</taxon>
        <taxon>Embryophyta</taxon>
        <taxon>Tracheophyta</taxon>
        <taxon>Spermatophyta</taxon>
        <taxon>Magnoliopsida</taxon>
        <taxon>eudicotyledons</taxon>
        <taxon>Gunneridae</taxon>
        <taxon>Pentapetalae</taxon>
        <taxon>rosids</taxon>
        <taxon>fabids</taxon>
        <taxon>Malpighiales</taxon>
        <taxon>Erythroxylaceae</taxon>
        <taxon>Erythroxylum</taxon>
    </lineage>
</organism>
<keyword evidence="7" id="KW-1185">Reference proteome</keyword>
<dbReference type="CDD" id="cd23509">
    <property type="entry name" value="Gnk2-like"/>
    <property type="match status" value="2"/>
</dbReference>
<dbReference type="Proteomes" id="UP001159364">
    <property type="component" value="Linkage Group LG06"/>
</dbReference>
<dbReference type="Pfam" id="PF01657">
    <property type="entry name" value="Stress-antifung"/>
    <property type="match status" value="2"/>
</dbReference>
<proteinExistence type="predicted"/>
<keyword evidence="1 4" id="KW-0732">Signal</keyword>
<name>A0AAV8T5X2_9ROSI</name>
<evidence type="ECO:0000256" key="3">
    <source>
        <dbReference type="SAM" id="MobiDB-lite"/>
    </source>
</evidence>
<dbReference type="InterPro" id="IPR038408">
    <property type="entry name" value="GNK2_sf"/>
</dbReference>
<feature type="domain" description="Gnk2-homologous" evidence="5">
    <location>
        <begin position="28"/>
        <end position="131"/>
    </location>
</feature>
<evidence type="ECO:0000313" key="7">
    <source>
        <dbReference type="Proteomes" id="UP001159364"/>
    </source>
</evidence>
<feature type="domain" description="Gnk2-homologous" evidence="5">
    <location>
        <begin position="137"/>
        <end position="244"/>
    </location>
</feature>
<accession>A0AAV8T5X2</accession>
<dbReference type="PANTHER" id="PTHR32099">
    <property type="entry name" value="CYSTEINE-RICH REPEAT SECRETORY PROTEIN"/>
    <property type="match status" value="1"/>
</dbReference>
<dbReference type="FunFam" id="3.30.430.20:FF:000003">
    <property type="entry name" value="Cysteine-rich RLK (RECEPTOR-like protein kinase) 10"/>
    <property type="match status" value="1"/>
</dbReference>
<dbReference type="InterPro" id="IPR002902">
    <property type="entry name" value="GNK2"/>
</dbReference>
<evidence type="ECO:0000256" key="1">
    <source>
        <dbReference type="ARBA" id="ARBA00022729"/>
    </source>
</evidence>
<evidence type="ECO:0000259" key="5">
    <source>
        <dbReference type="PROSITE" id="PS51473"/>
    </source>
</evidence>
<evidence type="ECO:0000256" key="2">
    <source>
        <dbReference type="ARBA" id="ARBA00022737"/>
    </source>
</evidence>
<feature type="region of interest" description="Disordered" evidence="3">
    <location>
        <begin position="249"/>
        <end position="280"/>
    </location>
</feature>
<dbReference type="PROSITE" id="PS51473">
    <property type="entry name" value="GNK2"/>
    <property type="match status" value="2"/>
</dbReference>
<dbReference type="FunFam" id="3.30.430.20:FF:000002">
    <property type="entry name" value="Cysteine-rich receptor-like protein kinase 10"/>
    <property type="match status" value="1"/>
</dbReference>
<evidence type="ECO:0000256" key="4">
    <source>
        <dbReference type="SAM" id="SignalP"/>
    </source>
</evidence>
<feature type="chain" id="PRO_5043518825" description="Gnk2-homologous domain-containing protein" evidence="4">
    <location>
        <begin position="25"/>
        <end position="299"/>
    </location>
</feature>
<dbReference type="EMBL" id="JAIWQS010000006">
    <property type="protein sequence ID" value="KAJ8761628.1"/>
    <property type="molecule type" value="Genomic_DNA"/>
</dbReference>